<dbReference type="Pfam" id="PF13312">
    <property type="entry name" value="DUF4081"/>
    <property type="match status" value="1"/>
</dbReference>
<gene>
    <name evidence="2" type="ORF">ACFSYH_11260</name>
</gene>
<keyword evidence="3" id="KW-1185">Reference proteome</keyword>
<dbReference type="Pfam" id="PF00583">
    <property type="entry name" value="Acetyltransf_1"/>
    <property type="match status" value="1"/>
</dbReference>
<proteinExistence type="predicted"/>
<dbReference type="Proteomes" id="UP001597391">
    <property type="component" value="Unassembled WGS sequence"/>
</dbReference>
<dbReference type="SUPFAM" id="SSF55729">
    <property type="entry name" value="Acyl-CoA N-acyltransferases (Nat)"/>
    <property type="match status" value="1"/>
</dbReference>
<protein>
    <submittedName>
        <fullName evidence="2">GNAT family N-acetyltransferase</fullName>
        <ecNumber evidence="2">2.3.1.-</ecNumber>
    </submittedName>
</protein>
<dbReference type="RefSeq" id="WP_377467060.1">
    <property type="nucleotide sequence ID" value="NZ_JBHUOP010000004.1"/>
</dbReference>
<dbReference type="InterPro" id="IPR016794">
    <property type="entry name" value="UCP21603_acetyltransf"/>
</dbReference>
<keyword evidence="2" id="KW-0808">Transferase</keyword>
<feature type="domain" description="N-acetyltransferase" evidence="1">
    <location>
        <begin position="152"/>
        <end position="301"/>
    </location>
</feature>
<reference evidence="3" key="1">
    <citation type="journal article" date="2019" name="Int. J. Syst. Evol. Microbiol.">
        <title>The Global Catalogue of Microorganisms (GCM) 10K type strain sequencing project: providing services to taxonomists for standard genome sequencing and annotation.</title>
        <authorList>
            <consortium name="The Broad Institute Genomics Platform"/>
            <consortium name="The Broad Institute Genome Sequencing Center for Infectious Disease"/>
            <person name="Wu L."/>
            <person name="Ma J."/>
        </authorList>
    </citation>
    <scope>NUCLEOTIDE SEQUENCE [LARGE SCALE GENOMIC DNA]</scope>
    <source>
        <strain evidence="3">KCTC 33576</strain>
    </source>
</reference>
<dbReference type="PROSITE" id="PS51186">
    <property type="entry name" value="GNAT"/>
    <property type="match status" value="1"/>
</dbReference>
<dbReference type="InterPro" id="IPR000182">
    <property type="entry name" value="GNAT_dom"/>
</dbReference>
<dbReference type="GO" id="GO:0016746">
    <property type="term" value="F:acyltransferase activity"/>
    <property type="evidence" value="ECO:0007669"/>
    <property type="project" value="UniProtKB-KW"/>
</dbReference>
<dbReference type="InterPro" id="IPR016181">
    <property type="entry name" value="Acyl_CoA_acyltransferase"/>
</dbReference>
<dbReference type="InterPro" id="IPR025289">
    <property type="entry name" value="DUF4081"/>
</dbReference>
<accession>A0ABW5XIB5</accession>
<dbReference type="EC" id="2.3.1.-" evidence="2"/>
<dbReference type="PIRSF" id="PIRSF021603">
    <property type="entry name" value="UCP21603_acetyltransf"/>
    <property type="match status" value="1"/>
</dbReference>
<evidence type="ECO:0000259" key="1">
    <source>
        <dbReference type="PROSITE" id="PS51186"/>
    </source>
</evidence>
<name>A0ABW5XIB5_9MICO</name>
<comment type="caution">
    <text evidence="2">The sequence shown here is derived from an EMBL/GenBank/DDBJ whole genome shotgun (WGS) entry which is preliminary data.</text>
</comment>
<evidence type="ECO:0000313" key="2">
    <source>
        <dbReference type="EMBL" id="MFD2841139.1"/>
    </source>
</evidence>
<organism evidence="2 3">
    <name type="scientific">Populibacterium corticicola</name>
    <dbReference type="NCBI Taxonomy" id="1812826"/>
    <lineage>
        <taxon>Bacteria</taxon>
        <taxon>Bacillati</taxon>
        <taxon>Actinomycetota</taxon>
        <taxon>Actinomycetes</taxon>
        <taxon>Micrococcales</taxon>
        <taxon>Jonesiaceae</taxon>
        <taxon>Populibacterium</taxon>
    </lineage>
</organism>
<keyword evidence="2" id="KW-0012">Acyltransferase</keyword>
<evidence type="ECO:0000313" key="3">
    <source>
        <dbReference type="Proteomes" id="UP001597391"/>
    </source>
</evidence>
<dbReference type="Gene3D" id="3.40.630.30">
    <property type="match status" value="1"/>
</dbReference>
<sequence>MSIFVSARRTPQCDARVLAKDEWPVALRIAQQDPVSYILAITHINSGLVHGVDMGELWGFPAKGPVQAVCWMGANLIPIIPDPDPELRSEALISFAAMAASSNKRSSSIVGPSDLALALWRNLEGSWKSPREIRASQPSMAIASTPLIEPDPDVKVARWNDFDALLPASVHMFIEEVGVSPLSFGSAQYSMRVRELIADNRSLLRYASTLETRSGRSDEVIFKADFGAVTPDVAQVQGVWVSPEYRGRGLAAPAVATVVEHGLSTIAPTVSLYVNDYNRRAISVYRKVGFEQVGEYATVLF</sequence>
<dbReference type="EMBL" id="JBHUOP010000004">
    <property type="protein sequence ID" value="MFD2841139.1"/>
    <property type="molecule type" value="Genomic_DNA"/>
</dbReference>